<gene>
    <name evidence="1" type="ORF">CLV88_102429</name>
</gene>
<name>A0A2P8FHU2_9RHOB</name>
<organism evidence="1 2">
    <name type="scientific">Shimia abyssi</name>
    <dbReference type="NCBI Taxonomy" id="1662395"/>
    <lineage>
        <taxon>Bacteria</taxon>
        <taxon>Pseudomonadati</taxon>
        <taxon>Pseudomonadota</taxon>
        <taxon>Alphaproteobacteria</taxon>
        <taxon>Rhodobacterales</taxon>
        <taxon>Roseobacteraceae</taxon>
    </lineage>
</organism>
<sequence>MSDILYASKTDPVHVRVMTCTSLLDLPGPCARFFFVVAGGRRIVALLKIGHSPQSNLGEGKWWALVMQGKGVMGSGPLQQAEFCTRVASQIGAVARQFLVP</sequence>
<proteinExistence type="predicted"/>
<protein>
    <submittedName>
        <fullName evidence="1">Uncharacterized protein</fullName>
    </submittedName>
</protein>
<dbReference type="Proteomes" id="UP000240418">
    <property type="component" value="Unassembled WGS sequence"/>
</dbReference>
<evidence type="ECO:0000313" key="2">
    <source>
        <dbReference type="Proteomes" id="UP000240418"/>
    </source>
</evidence>
<evidence type="ECO:0000313" key="1">
    <source>
        <dbReference type="EMBL" id="PSL21309.1"/>
    </source>
</evidence>
<keyword evidence="2" id="KW-1185">Reference proteome</keyword>
<reference evidence="1 2" key="1">
    <citation type="submission" date="2018-03" db="EMBL/GenBank/DDBJ databases">
        <title>Genomic Encyclopedia of Archaeal and Bacterial Type Strains, Phase II (KMG-II): from individual species to whole genera.</title>
        <authorList>
            <person name="Goeker M."/>
        </authorList>
    </citation>
    <scope>NUCLEOTIDE SEQUENCE [LARGE SCALE GENOMIC DNA]</scope>
    <source>
        <strain evidence="1 2">DSM 100673</strain>
    </source>
</reference>
<dbReference type="EMBL" id="PYGJ01000002">
    <property type="protein sequence ID" value="PSL21309.1"/>
    <property type="molecule type" value="Genomic_DNA"/>
</dbReference>
<dbReference type="AlphaFoldDB" id="A0A2P8FHU2"/>
<comment type="caution">
    <text evidence="1">The sequence shown here is derived from an EMBL/GenBank/DDBJ whole genome shotgun (WGS) entry which is preliminary data.</text>
</comment>
<accession>A0A2P8FHU2</accession>